<keyword evidence="18 21" id="KW-0175">Coiled coil</keyword>
<feature type="region of interest" description="Disordered" evidence="24">
    <location>
        <begin position="1219"/>
        <end position="1241"/>
    </location>
</feature>
<evidence type="ECO:0000256" key="19">
    <source>
        <dbReference type="ARBA" id="ARBA00023136"/>
    </source>
</evidence>
<evidence type="ECO:0000256" key="22">
    <source>
        <dbReference type="PROSITE-ProRule" id="PRU10141"/>
    </source>
</evidence>
<dbReference type="InterPro" id="IPR011009">
    <property type="entry name" value="Kinase-like_dom_sf"/>
</dbReference>
<keyword evidence="12 22" id="KW-0547">Nucleotide-binding</keyword>
<dbReference type="SMART" id="SM00220">
    <property type="entry name" value="S_TKc"/>
    <property type="match status" value="1"/>
</dbReference>
<evidence type="ECO:0000259" key="29">
    <source>
        <dbReference type="PROSITE" id="PS51859"/>
    </source>
</evidence>
<dbReference type="GO" id="GO:0000281">
    <property type="term" value="P:mitotic cytokinesis"/>
    <property type="evidence" value="ECO:0007669"/>
    <property type="project" value="TreeGrafter"/>
</dbReference>
<dbReference type="PROSITE" id="PS00107">
    <property type="entry name" value="PROTEIN_KINASE_ATP"/>
    <property type="match status" value="1"/>
</dbReference>
<dbReference type="InterPro" id="IPR001849">
    <property type="entry name" value="PH_domain"/>
</dbReference>
<dbReference type="SUPFAM" id="SSF103652">
    <property type="entry name" value="G protein-binding domain"/>
    <property type="match status" value="1"/>
</dbReference>
<comment type="subcellular location">
    <subcellularLocation>
        <location evidence="2">Cell membrane</location>
    </subcellularLocation>
    <subcellularLocation>
        <location evidence="3">Cytoplasm</location>
        <location evidence="3">Cytoskeleton</location>
    </subcellularLocation>
</comment>
<feature type="coiled-coil region" evidence="23">
    <location>
        <begin position="441"/>
        <end position="645"/>
    </location>
</feature>
<dbReference type="SMART" id="SM00133">
    <property type="entry name" value="S_TK_X"/>
    <property type="match status" value="1"/>
</dbReference>
<organism evidence="30">
    <name type="scientific">Oppiella nova</name>
    <dbReference type="NCBI Taxonomy" id="334625"/>
    <lineage>
        <taxon>Eukaryota</taxon>
        <taxon>Metazoa</taxon>
        <taxon>Ecdysozoa</taxon>
        <taxon>Arthropoda</taxon>
        <taxon>Chelicerata</taxon>
        <taxon>Arachnida</taxon>
        <taxon>Acari</taxon>
        <taxon>Acariformes</taxon>
        <taxon>Sarcoptiformes</taxon>
        <taxon>Oribatida</taxon>
        <taxon>Brachypylina</taxon>
        <taxon>Oppioidea</taxon>
        <taxon>Oppiidae</taxon>
        <taxon>Oppiella</taxon>
    </lineage>
</organism>
<comment type="cofactor">
    <cofactor evidence="1">
        <name>Mg(2+)</name>
        <dbReference type="ChEBI" id="CHEBI:18420"/>
    </cofactor>
</comment>
<keyword evidence="16 22" id="KW-0067">ATP-binding</keyword>
<evidence type="ECO:0000256" key="16">
    <source>
        <dbReference type="ARBA" id="ARBA00022840"/>
    </source>
</evidence>
<evidence type="ECO:0000256" key="17">
    <source>
        <dbReference type="ARBA" id="ARBA00022842"/>
    </source>
</evidence>
<proteinExistence type="inferred from homology"/>
<dbReference type="InterPro" id="IPR017441">
    <property type="entry name" value="Protein_kinase_ATP_BS"/>
</dbReference>
<evidence type="ECO:0000256" key="13">
    <source>
        <dbReference type="ARBA" id="ARBA00022771"/>
    </source>
</evidence>
<evidence type="ECO:0000313" key="30">
    <source>
        <dbReference type="EMBL" id="CAD7655301.1"/>
    </source>
</evidence>
<dbReference type="PROSITE" id="PS00108">
    <property type="entry name" value="PROTEIN_KINASE_ST"/>
    <property type="match status" value="1"/>
</dbReference>
<evidence type="ECO:0000256" key="1">
    <source>
        <dbReference type="ARBA" id="ARBA00001946"/>
    </source>
</evidence>
<dbReference type="Gene3D" id="1.20.5.340">
    <property type="match status" value="1"/>
</dbReference>
<dbReference type="GO" id="GO:0008270">
    <property type="term" value="F:zinc ion binding"/>
    <property type="evidence" value="ECO:0007669"/>
    <property type="project" value="UniProtKB-KW"/>
</dbReference>
<dbReference type="PANTHER" id="PTHR22988">
    <property type="entry name" value="MYOTONIC DYSTROPHY S/T KINASE-RELATED"/>
    <property type="match status" value="1"/>
</dbReference>
<dbReference type="InterPro" id="IPR050839">
    <property type="entry name" value="Rho-assoc_Ser/Thr_Kinase"/>
</dbReference>
<dbReference type="Pfam" id="PF25346">
    <property type="entry name" value="PH_MRCK"/>
    <property type="match status" value="1"/>
</dbReference>
<dbReference type="Gene3D" id="3.30.60.20">
    <property type="match status" value="1"/>
</dbReference>
<feature type="domain" description="Protein kinase" evidence="26">
    <location>
        <begin position="22"/>
        <end position="284"/>
    </location>
</feature>
<evidence type="ECO:0000256" key="8">
    <source>
        <dbReference type="ARBA" id="ARBA00022527"/>
    </source>
</evidence>
<dbReference type="Gene3D" id="2.30.29.30">
    <property type="entry name" value="Pleckstrin-homology domain (PH domain)/Phosphotyrosine-binding domain (PTB)"/>
    <property type="match status" value="1"/>
</dbReference>
<keyword evidence="19" id="KW-0472">Membrane</keyword>
<evidence type="ECO:0000256" key="9">
    <source>
        <dbReference type="ARBA" id="ARBA00022553"/>
    </source>
</evidence>
<evidence type="ECO:0000256" key="15">
    <source>
        <dbReference type="ARBA" id="ARBA00022833"/>
    </source>
</evidence>
<feature type="region of interest" description="Disordered" evidence="24">
    <location>
        <begin position="1081"/>
        <end position="1100"/>
    </location>
</feature>
<dbReference type="GO" id="GO:0005524">
    <property type="term" value="F:ATP binding"/>
    <property type="evidence" value="ECO:0007669"/>
    <property type="project" value="UniProtKB-UniRule"/>
</dbReference>
<dbReference type="GO" id="GO:0005886">
    <property type="term" value="C:plasma membrane"/>
    <property type="evidence" value="ECO:0007669"/>
    <property type="project" value="UniProtKB-SubCell"/>
</dbReference>
<evidence type="ECO:0000256" key="21">
    <source>
        <dbReference type="PROSITE-ProRule" id="PRU01206"/>
    </source>
</evidence>
<dbReference type="EC" id="2.7.11.1" evidence="5"/>
<evidence type="ECO:0000259" key="28">
    <source>
        <dbReference type="PROSITE" id="PS51285"/>
    </source>
</evidence>
<keyword evidence="7" id="KW-0963">Cytoplasm</keyword>
<evidence type="ECO:0000256" key="6">
    <source>
        <dbReference type="ARBA" id="ARBA00022475"/>
    </source>
</evidence>
<dbReference type="Gene3D" id="3.30.200.20">
    <property type="entry name" value="Phosphorylase Kinase, domain 1"/>
    <property type="match status" value="1"/>
</dbReference>
<dbReference type="CDD" id="cd22250">
    <property type="entry name" value="ROCK_SBD"/>
    <property type="match status" value="1"/>
</dbReference>
<dbReference type="SUPFAM" id="SSF50729">
    <property type="entry name" value="PH domain-like"/>
    <property type="match status" value="1"/>
</dbReference>
<evidence type="ECO:0000259" key="27">
    <source>
        <dbReference type="PROSITE" id="PS50081"/>
    </source>
</evidence>
<dbReference type="CDD" id="cd01242">
    <property type="entry name" value="PH_ROCK"/>
    <property type="match status" value="1"/>
</dbReference>
<dbReference type="InterPro" id="IPR000961">
    <property type="entry name" value="AGC-kinase_C"/>
</dbReference>
<feature type="domain" description="RhoBD" evidence="29">
    <location>
        <begin position="822"/>
        <end position="889"/>
    </location>
</feature>
<keyword evidence="6" id="KW-1003">Cell membrane</keyword>
<dbReference type="CDD" id="cd20813">
    <property type="entry name" value="C1_ROCK"/>
    <property type="match status" value="1"/>
</dbReference>
<keyword evidence="13" id="KW-0863">Zinc-finger</keyword>
<feature type="domain" description="AGC-kinase C-terminal" evidence="28">
    <location>
        <begin position="285"/>
        <end position="355"/>
    </location>
</feature>
<dbReference type="PROSITE" id="PS51859">
    <property type="entry name" value="RHO_BD"/>
    <property type="match status" value="1"/>
</dbReference>
<dbReference type="GO" id="GO:0005737">
    <property type="term" value="C:cytoplasm"/>
    <property type="evidence" value="ECO:0007669"/>
    <property type="project" value="TreeGrafter"/>
</dbReference>
<name>A0A7R9M8K6_9ACAR</name>
<evidence type="ECO:0000256" key="7">
    <source>
        <dbReference type="ARBA" id="ARBA00022490"/>
    </source>
</evidence>
<evidence type="ECO:0000256" key="2">
    <source>
        <dbReference type="ARBA" id="ARBA00004236"/>
    </source>
</evidence>
<dbReference type="Pfam" id="PF00069">
    <property type="entry name" value="Pkinase"/>
    <property type="match status" value="1"/>
</dbReference>
<dbReference type="SUPFAM" id="SSF57889">
    <property type="entry name" value="Cysteine-rich domain"/>
    <property type="match status" value="1"/>
</dbReference>
<dbReference type="GO" id="GO:0005856">
    <property type="term" value="C:cytoskeleton"/>
    <property type="evidence" value="ECO:0007669"/>
    <property type="project" value="UniProtKB-SubCell"/>
</dbReference>
<dbReference type="OrthoDB" id="2156623at2759"/>
<dbReference type="SMART" id="SM00233">
    <property type="entry name" value="PH"/>
    <property type="match status" value="1"/>
</dbReference>
<evidence type="ECO:0000256" key="23">
    <source>
        <dbReference type="SAM" id="Coils"/>
    </source>
</evidence>
<dbReference type="InterPro" id="IPR057529">
    <property type="entry name" value="MRCK/ROCK_PH"/>
</dbReference>
<reference evidence="30" key="1">
    <citation type="submission" date="2020-11" db="EMBL/GenBank/DDBJ databases">
        <authorList>
            <person name="Tran Van P."/>
        </authorList>
    </citation>
    <scope>NUCLEOTIDE SEQUENCE</scope>
</reference>
<feature type="coiled-coil region" evidence="23">
    <location>
        <begin position="674"/>
        <end position="750"/>
    </location>
</feature>
<dbReference type="GO" id="GO:0031032">
    <property type="term" value="P:actomyosin structure organization"/>
    <property type="evidence" value="ECO:0007669"/>
    <property type="project" value="TreeGrafter"/>
</dbReference>
<dbReference type="EMBL" id="OC924118">
    <property type="protein sequence ID" value="CAD7655301.1"/>
    <property type="molecule type" value="Genomic_DNA"/>
</dbReference>
<dbReference type="PROSITE" id="PS50081">
    <property type="entry name" value="ZF_DAG_PE_2"/>
    <property type="match status" value="1"/>
</dbReference>
<evidence type="ECO:0000313" key="31">
    <source>
        <dbReference type="Proteomes" id="UP000728032"/>
    </source>
</evidence>
<dbReference type="EMBL" id="CAJPVJ010009293">
    <property type="protein sequence ID" value="CAG2172488.1"/>
    <property type="molecule type" value="Genomic_DNA"/>
</dbReference>
<keyword evidence="8" id="KW-0723">Serine/threonine-protein kinase</keyword>
<comment type="similarity">
    <text evidence="4">Belongs to the protein kinase superfamily. AGC Ser/Thr protein kinase family.</text>
</comment>
<keyword evidence="15" id="KW-0862">Zinc</keyword>
<dbReference type="InterPro" id="IPR000719">
    <property type="entry name" value="Prot_kinase_dom"/>
</dbReference>
<dbReference type="AlphaFoldDB" id="A0A7R9M8K6"/>
<keyword evidence="10" id="KW-0808">Transferase</keyword>
<evidence type="ECO:0000256" key="20">
    <source>
        <dbReference type="ARBA" id="ARBA00023212"/>
    </source>
</evidence>
<evidence type="ECO:0000256" key="4">
    <source>
        <dbReference type="ARBA" id="ARBA00009903"/>
    </source>
</evidence>
<dbReference type="PROSITE" id="PS51285">
    <property type="entry name" value="AGC_KINASE_CTER"/>
    <property type="match status" value="1"/>
</dbReference>
<dbReference type="Proteomes" id="UP000728032">
    <property type="component" value="Unassembled WGS sequence"/>
</dbReference>
<keyword evidence="17" id="KW-0460">Magnesium</keyword>
<dbReference type="FunFam" id="1.10.510.10:FF:000047">
    <property type="entry name" value="Rho-associated protein kinase 1"/>
    <property type="match status" value="1"/>
</dbReference>
<keyword evidence="9" id="KW-0597">Phosphoprotein</keyword>
<evidence type="ECO:0000259" key="25">
    <source>
        <dbReference type="PROSITE" id="PS50003"/>
    </source>
</evidence>
<sequence length="1241" mass="144259">MPSTDEKSNNLLTNCRTKPEDFSVIKTIGRGAFGEVQLVRHKSTKQVYAMKLLSKFEMIKRSDSAFFWEERFIMAYANTEWIVKLHHAFQNNQFLYMVMDYMPGGDLVNLMSNYDVPEKWAKFYCAEVVLAVDSIHSMGFVHRDVKPDNMLLDRRGHLKLADFGTCMKMDSDGFVRSDTAVGTPDYISPEVLKSQGGEGCYGRECDYWSIGVFLYEMLVGDTPFYADSLVGTYGKIMDHKNSLHFPEDVQISKDARQLICAFLTDRSQRLGRNGVNDIKGHPFFKNDLWTFDNIRECAPPVVPELMSDDDTSNFDDIEKDDSTEESFPVPKAFAGNNLPFVGFTYSSDYQLLSRDKSERKRNGSIEAQRKYELECDNRRKVESKVSELWAKLEQEQSLRSQLTHSTQHTNDKFIVLEKQFATISDKLKAESETGVKLKKLNAELTLNASNKEKIIDELSEKIEMFQRVNTNQALDIQNLQNQIDKAHNSWAQINDRTQDLENRKQLIQRELEVLREREASTAIENQRLTDSIVEMEKERAMLSIELKNSQKKLEQQTSAHEEAINAFNADKQRSTENNDFESLQVLQSKLNEEKSLRQKFESQCQEKERQISMINVDYRQLMQQIQKIEGELRQENDKTKALKVQLDEDVNKRSHLQSGLKEQTEEIISLRQREINLIKDLNEFKDNKKKAEEEIMRLKSERSMDELQLKELQDQLEAEQYFSSLYKTQVKELKEEIEEKQRIISDFEEEKSSLCHQIEIALARAETEGMARRQAEELTADLEKEKAIRELEIEDSERRLRSELNSNEETINTYVNKENEYSKTIEILTKEKEELNTKIHFMNQEMNNYINQTVHNDKVEQLTKQLQQEKLLKQQAVNKLAEIMNRRDMNISGKKNKGSSADLRRKEKECRKLQQDLTTEKDNYNQMVSRFQKEISDMQATLHEESQLKVKLQMELDSKDAENEQLRQKMILRLSDEQIISSSIKEIESNDIENLRLEGWLSIPNKQNIRRHGWRKQYVVVSSRKIIFYNSEVDKAKADPALILDLSKLFHVRSVTQGDVIRADAKEIPRIFQLLYAGEGESRKPGDTSHPPEIANKDPTTVEHKGHDFIPISYHMPTTCEVCPRPLWHMFKPPPALECRRCRVKVHKEHLDKKEEVVAPCKVNYDPNTAKELLLLAISLEEQQQWVQKLRKKIEKCGYAANQDSKSLRSSSTQCLVKSASMKSSTLPPIMPTNNNNNRKS</sequence>
<evidence type="ECO:0000259" key="26">
    <source>
        <dbReference type="PROSITE" id="PS50011"/>
    </source>
</evidence>
<dbReference type="GO" id="GO:0072518">
    <property type="term" value="F:Rho-dependent protein serine/threonine kinase activity"/>
    <property type="evidence" value="ECO:0007669"/>
    <property type="project" value="TreeGrafter"/>
</dbReference>
<dbReference type="PROSITE" id="PS50011">
    <property type="entry name" value="PROTEIN_KINASE_DOM"/>
    <property type="match status" value="1"/>
</dbReference>
<dbReference type="InterPro" id="IPR046349">
    <property type="entry name" value="C1-like_sf"/>
</dbReference>
<evidence type="ECO:0000256" key="18">
    <source>
        <dbReference type="ARBA" id="ARBA00023054"/>
    </source>
</evidence>
<evidence type="ECO:0000256" key="12">
    <source>
        <dbReference type="ARBA" id="ARBA00022741"/>
    </source>
</evidence>
<dbReference type="GO" id="GO:1901888">
    <property type="term" value="P:regulation of cell junction assembly"/>
    <property type="evidence" value="ECO:0007669"/>
    <property type="project" value="TreeGrafter"/>
</dbReference>
<feature type="coiled-coil region" evidence="23">
    <location>
        <begin position="779"/>
        <end position="969"/>
    </location>
</feature>
<keyword evidence="11" id="KW-0479">Metal-binding</keyword>
<keyword evidence="31" id="KW-1185">Reference proteome</keyword>
<feature type="binding site" evidence="22">
    <location>
        <position position="51"/>
    </location>
    <ligand>
        <name>ATP</name>
        <dbReference type="ChEBI" id="CHEBI:30616"/>
    </ligand>
</feature>
<dbReference type="InterPro" id="IPR015008">
    <property type="entry name" value="ROCK_Rho-bd_dom"/>
</dbReference>
<dbReference type="InterPro" id="IPR008271">
    <property type="entry name" value="Ser/Thr_kinase_AS"/>
</dbReference>
<feature type="domain" description="PH" evidence="25">
    <location>
        <begin position="994"/>
        <end position="1195"/>
    </location>
</feature>
<evidence type="ECO:0000256" key="5">
    <source>
        <dbReference type="ARBA" id="ARBA00012513"/>
    </source>
</evidence>
<dbReference type="Gene3D" id="1.20.5.730">
    <property type="entry name" value="Single helix bin"/>
    <property type="match status" value="1"/>
</dbReference>
<evidence type="ECO:0000256" key="10">
    <source>
        <dbReference type="ARBA" id="ARBA00022679"/>
    </source>
</evidence>
<dbReference type="SMART" id="SM00109">
    <property type="entry name" value="C1"/>
    <property type="match status" value="1"/>
</dbReference>
<dbReference type="GO" id="GO:0048598">
    <property type="term" value="P:embryonic morphogenesis"/>
    <property type="evidence" value="ECO:0007669"/>
    <property type="project" value="TreeGrafter"/>
</dbReference>
<keyword evidence="14" id="KW-0418">Kinase</keyword>
<dbReference type="FunFam" id="2.30.29.30:FF:000308">
    <property type="entry name" value="Rho-associated protein kinase 1"/>
    <property type="match status" value="1"/>
</dbReference>
<dbReference type="GO" id="GO:0031267">
    <property type="term" value="F:small GTPase binding"/>
    <property type="evidence" value="ECO:0007669"/>
    <property type="project" value="InterPro"/>
</dbReference>
<dbReference type="InterPro" id="IPR002219">
    <property type="entry name" value="PKC_DAG/PE"/>
</dbReference>
<dbReference type="PROSITE" id="PS50003">
    <property type="entry name" value="PH_DOMAIN"/>
    <property type="match status" value="1"/>
</dbReference>
<protein>
    <recommendedName>
        <fullName evidence="5">non-specific serine/threonine protein kinase</fullName>
        <ecNumber evidence="5">2.7.11.1</ecNumber>
    </recommendedName>
</protein>
<evidence type="ECO:0000256" key="14">
    <source>
        <dbReference type="ARBA" id="ARBA00022777"/>
    </source>
</evidence>
<evidence type="ECO:0000256" key="11">
    <source>
        <dbReference type="ARBA" id="ARBA00022723"/>
    </source>
</evidence>
<keyword evidence="20" id="KW-0206">Cytoskeleton</keyword>
<dbReference type="FunFam" id="3.30.60.20:FF:000036">
    <property type="entry name" value="Rho-associated protein kinase 1"/>
    <property type="match status" value="1"/>
</dbReference>
<dbReference type="SUPFAM" id="SSF56112">
    <property type="entry name" value="Protein kinase-like (PK-like)"/>
    <property type="match status" value="1"/>
</dbReference>
<dbReference type="InterPro" id="IPR011993">
    <property type="entry name" value="PH-like_dom_sf"/>
</dbReference>
<dbReference type="GO" id="GO:0007266">
    <property type="term" value="P:Rho protein signal transduction"/>
    <property type="evidence" value="ECO:0007669"/>
    <property type="project" value="UniProtKB-UniRule"/>
</dbReference>
<dbReference type="Gene3D" id="1.10.510.10">
    <property type="entry name" value="Transferase(Phosphotransferase) domain 1"/>
    <property type="match status" value="1"/>
</dbReference>
<dbReference type="GO" id="GO:0030866">
    <property type="term" value="P:cortical actin cytoskeleton organization"/>
    <property type="evidence" value="ECO:0007669"/>
    <property type="project" value="TreeGrafter"/>
</dbReference>
<dbReference type="CDD" id="cd05596">
    <property type="entry name" value="STKc_ROCK"/>
    <property type="match status" value="1"/>
</dbReference>
<dbReference type="FunFam" id="3.30.200.20:FF:001568">
    <property type="entry name" value="Uncharacterized protein"/>
    <property type="match status" value="1"/>
</dbReference>
<dbReference type="Pfam" id="PF08912">
    <property type="entry name" value="Rho_Binding"/>
    <property type="match status" value="1"/>
</dbReference>
<feature type="domain" description="Phorbol-ester/DAG-type" evidence="27">
    <location>
        <begin position="1106"/>
        <end position="1161"/>
    </location>
</feature>
<evidence type="ECO:0000256" key="24">
    <source>
        <dbReference type="SAM" id="MobiDB-lite"/>
    </source>
</evidence>
<accession>A0A7R9M8K6</accession>
<dbReference type="PANTHER" id="PTHR22988:SF73">
    <property type="entry name" value="RHO-ASSOCIATED PROTEIN KINASE"/>
    <property type="match status" value="1"/>
</dbReference>
<gene>
    <name evidence="30" type="ORF">ONB1V03_LOCUS11944</name>
</gene>
<evidence type="ECO:0000256" key="3">
    <source>
        <dbReference type="ARBA" id="ARBA00004245"/>
    </source>
</evidence>